<dbReference type="Proteomes" id="UP000286045">
    <property type="component" value="Unassembled WGS sequence"/>
</dbReference>
<dbReference type="EMBL" id="RYZI01000181">
    <property type="protein sequence ID" value="RWA08840.1"/>
    <property type="molecule type" value="Genomic_DNA"/>
</dbReference>
<reference evidence="5 6" key="1">
    <citation type="submission" date="2018-12" db="EMBL/GenBank/DDBJ databases">
        <title>Draft genome sequence of Xylaria grammica IHI A82.</title>
        <authorList>
            <person name="Buettner E."/>
            <person name="Kellner H."/>
        </authorList>
    </citation>
    <scope>NUCLEOTIDE SEQUENCE [LARGE SCALE GENOMIC DNA]</scope>
    <source>
        <strain evidence="5 6">IHI A82</strain>
    </source>
</reference>
<dbReference type="PROSITE" id="PS50102">
    <property type="entry name" value="RRM"/>
    <property type="match status" value="2"/>
</dbReference>
<dbReference type="PANTHER" id="PTHR48027">
    <property type="entry name" value="HETEROGENEOUS NUCLEAR RIBONUCLEOPROTEIN 87F-RELATED"/>
    <property type="match status" value="1"/>
</dbReference>
<evidence type="ECO:0000256" key="1">
    <source>
        <dbReference type="ARBA" id="ARBA00022884"/>
    </source>
</evidence>
<feature type="domain" description="RRM" evidence="4">
    <location>
        <begin position="166"/>
        <end position="244"/>
    </location>
</feature>
<dbReference type="InterPro" id="IPR000504">
    <property type="entry name" value="RRM_dom"/>
</dbReference>
<dbReference type="Gene3D" id="3.30.70.330">
    <property type="match status" value="2"/>
</dbReference>
<keyword evidence="6" id="KW-1185">Reference proteome</keyword>
<comment type="caution">
    <text evidence="5">The sequence shown here is derived from an EMBL/GenBank/DDBJ whole genome shotgun (WGS) entry which is preliminary data.</text>
</comment>
<dbReference type="Pfam" id="PF00076">
    <property type="entry name" value="RRM_1"/>
    <property type="match status" value="2"/>
</dbReference>
<organism evidence="5 6">
    <name type="scientific">Xylaria grammica</name>
    <dbReference type="NCBI Taxonomy" id="363999"/>
    <lineage>
        <taxon>Eukaryota</taxon>
        <taxon>Fungi</taxon>
        <taxon>Dikarya</taxon>
        <taxon>Ascomycota</taxon>
        <taxon>Pezizomycotina</taxon>
        <taxon>Sordariomycetes</taxon>
        <taxon>Xylariomycetidae</taxon>
        <taxon>Xylariales</taxon>
        <taxon>Xylariaceae</taxon>
        <taxon>Xylaria</taxon>
    </lineage>
</organism>
<proteinExistence type="predicted"/>
<feature type="compositionally biased region" description="Polar residues" evidence="3">
    <location>
        <begin position="42"/>
        <end position="64"/>
    </location>
</feature>
<dbReference type="SUPFAM" id="SSF54928">
    <property type="entry name" value="RNA-binding domain, RBD"/>
    <property type="match status" value="2"/>
</dbReference>
<evidence type="ECO:0000313" key="5">
    <source>
        <dbReference type="EMBL" id="RWA08840.1"/>
    </source>
</evidence>
<dbReference type="GO" id="GO:0003723">
    <property type="term" value="F:RNA binding"/>
    <property type="evidence" value="ECO:0007669"/>
    <property type="project" value="UniProtKB-UniRule"/>
</dbReference>
<feature type="domain" description="RRM" evidence="4">
    <location>
        <begin position="74"/>
        <end position="151"/>
    </location>
</feature>
<dbReference type="CDD" id="cd00590">
    <property type="entry name" value="RRM_SF"/>
    <property type="match status" value="1"/>
</dbReference>
<dbReference type="AlphaFoldDB" id="A0A439D322"/>
<evidence type="ECO:0000313" key="6">
    <source>
        <dbReference type="Proteomes" id="UP000286045"/>
    </source>
</evidence>
<accession>A0A439D322</accession>
<evidence type="ECO:0000259" key="4">
    <source>
        <dbReference type="PROSITE" id="PS50102"/>
    </source>
</evidence>
<gene>
    <name evidence="5" type="ORF">EKO27_g6248</name>
</gene>
<dbReference type="STRING" id="363999.A0A439D322"/>
<name>A0A439D322_9PEZI</name>
<evidence type="ECO:0000256" key="3">
    <source>
        <dbReference type="SAM" id="MobiDB-lite"/>
    </source>
</evidence>
<dbReference type="InterPro" id="IPR012677">
    <property type="entry name" value="Nucleotide-bd_a/b_plait_sf"/>
</dbReference>
<keyword evidence="1 2" id="KW-0694">RNA-binding</keyword>
<dbReference type="SMART" id="SM00360">
    <property type="entry name" value="RRM"/>
    <property type="match status" value="2"/>
</dbReference>
<protein>
    <recommendedName>
        <fullName evidence="4">RRM domain-containing protein</fullName>
    </recommendedName>
</protein>
<evidence type="ECO:0000256" key="2">
    <source>
        <dbReference type="PROSITE-ProRule" id="PRU00176"/>
    </source>
</evidence>
<feature type="region of interest" description="Disordered" evidence="3">
    <location>
        <begin position="42"/>
        <end position="68"/>
    </location>
</feature>
<dbReference type="InterPro" id="IPR035979">
    <property type="entry name" value="RBD_domain_sf"/>
</dbReference>
<sequence>MHISKANVQPTGVLPLSRYFSQTASVAEEGREDLNDPVESAFQQAAEQNGSTSSIDAPLQSSPTEGERAVRDGFTVFVSNMTFDATETHLHEAFGKYGEILHANIGRDGRGLSRGFGFITFSDRQAAERAVSEAHNSFWHGRRITVDHRKDGPSAPQKRSPSAPTKSIYIGNIPYEASDADLNQLFRTLKNVQDVRVAVDRHTGWPRGFAHADFLDIESATKAFETLSQHKMNGRLLRVDYAQHRPRNST</sequence>
<feature type="region of interest" description="Disordered" evidence="3">
    <location>
        <begin position="146"/>
        <end position="166"/>
    </location>
</feature>
<dbReference type="InterPro" id="IPR052462">
    <property type="entry name" value="SLIRP/GR-RBP-like"/>
</dbReference>